<feature type="region of interest" description="Disordered" evidence="1">
    <location>
        <begin position="40"/>
        <end position="60"/>
    </location>
</feature>
<evidence type="ECO:0000256" key="1">
    <source>
        <dbReference type="SAM" id="MobiDB-lite"/>
    </source>
</evidence>
<proteinExistence type="predicted"/>
<reference evidence="3" key="1">
    <citation type="submission" date="2017-05" db="EMBL/GenBank/DDBJ databases">
        <title>Complete and WGS of Bordetella genogroups.</title>
        <authorList>
            <person name="Spilker T."/>
            <person name="Lipuma J."/>
        </authorList>
    </citation>
    <scope>NUCLEOTIDE SEQUENCE [LARGE SCALE GENOMIC DNA]</scope>
    <source>
        <strain evidence="3">AU8856</strain>
    </source>
</reference>
<dbReference type="AlphaFoldDB" id="A0A261UNP1"/>
<organism evidence="2 3">
    <name type="scientific">Bordetella genomosp. 11</name>
    <dbReference type="NCBI Taxonomy" id="1416808"/>
    <lineage>
        <taxon>Bacteria</taxon>
        <taxon>Pseudomonadati</taxon>
        <taxon>Pseudomonadota</taxon>
        <taxon>Betaproteobacteria</taxon>
        <taxon>Burkholderiales</taxon>
        <taxon>Alcaligenaceae</taxon>
        <taxon>Bordetella</taxon>
    </lineage>
</organism>
<evidence type="ECO:0000313" key="2">
    <source>
        <dbReference type="EMBL" id="OZI63518.1"/>
    </source>
</evidence>
<comment type="caution">
    <text evidence="2">The sequence shown here is derived from an EMBL/GenBank/DDBJ whole genome shotgun (WGS) entry which is preliminary data.</text>
</comment>
<name>A0A261UNP1_9BORD</name>
<gene>
    <name evidence="2" type="ORF">CAL28_22010</name>
</gene>
<sequence length="226" mass="24071">MAIDRIDCFQNARDCQPTDHPRHVAMIGIGFAREADHQAQSTPDKNPFLNLPGMGDGRQPGTMRRGYVVTREGVHVGLTAANTRGEYRYVKLAKAADGGDWSPLPACIALDRGTSACGTALVDTGVSVMYLTVPPDRQAGHIDPASGQTLAPGTRVTIRMGTDGSARSPAYGFAAGDTGDPAAPARIVLVQGNQRPTFVNTSVHALNVFDYLFDADAGYVGFRRVR</sequence>
<keyword evidence="3" id="KW-1185">Reference proteome</keyword>
<dbReference type="Proteomes" id="UP000215767">
    <property type="component" value="Unassembled WGS sequence"/>
</dbReference>
<evidence type="ECO:0000313" key="3">
    <source>
        <dbReference type="Proteomes" id="UP000215767"/>
    </source>
</evidence>
<accession>A0A261UNP1</accession>
<protein>
    <submittedName>
        <fullName evidence="2">Uncharacterized protein</fullName>
    </submittedName>
</protein>
<dbReference type="OrthoDB" id="6630099at2"/>
<dbReference type="EMBL" id="NEVS01000004">
    <property type="protein sequence ID" value="OZI63518.1"/>
    <property type="molecule type" value="Genomic_DNA"/>
</dbReference>